<dbReference type="GO" id="GO:0061710">
    <property type="term" value="F:L-threonylcarbamoyladenylate synthase"/>
    <property type="evidence" value="ECO:0007669"/>
    <property type="project" value="UniProtKB-EC"/>
</dbReference>
<evidence type="ECO:0000256" key="14">
    <source>
        <dbReference type="PIRSR" id="PIRSR004930-1"/>
    </source>
</evidence>
<feature type="binding site" evidence="14">
    <location>
        <position position="194"/>
    </location>
    <ligand>
        <name>ATP</name>
        <dbReference type="ChEBI" id="CHEBI:30616"/>
    </ligand>
</feature>
<evidence type="ECO:0000256" key="5">
    <source>
        <dbReference type="ARBA" id="ARBA00022490"/>
    </source>
</evidence>
<dbReference type="Proteomes" id="UP000184731">
    <property type="component" value="Chromosome"/>
</dbReference>
<comment type="catalytic activity">
    <reaction evidence="12 13">
        <text>L-threonine + hydrogencarbonate + ATP = L-threonylcarbamoyladenylate + diphosphate + H2O</text>
        <dbReference type="Rhea" id="RHEA:36407"/>
        <dbReference type="ChEBI" id="CHEBI:15377"/>
        <dbReference type="ChEBI" id="CHEBI:17544"/>
        <dbReference type="ChEBI" id="CHEBI:30616"/>
        <dbReference type="ChEBI" id="CHEBI:33019"/>
        <dbReference type="ChEBI" id="CHEBI:57926"/>
        <dbReference type="ChEBI" id="CHEBI:73682"/>
        <dbReference type="EC" id="2.7.7.87"/>
    </reaction>
</comment>
<evidence type="ECO:0000256" key="8">
    <source>
        <dbReference type="ARBA" id="ARBA00022695"/>
    </source>
</evidence>
<feature type="binding site" evidence="14">
    <location>
        <position position="51"/>
    </location>
    <ligand>
        <name>ATP</name>
        <dbReference type="ChEBI" id="CHEBI:30616"/>
    </ligand>
</feature>
<dbReference type="InterPro" id="IPR010923">
    <property type="entry name" value="T(6)A37_SUA5"/>
</dbReference>
<dbReference type="GO" id="GO:0006450">
    <property type="term" value="P:regulation of translational fidelity"/>
    <property type="evidence" value="ECO:0007669"/>
    <property type="project" value="TreeGrafter"/>
</dbReference>
<dbReference type="PANTHER" id="PTHR17490:SF16">
    <property type="entry name" value="THREONYLCARBAMOYL-AMP SYNTHASE"/>
    <property type="match status" value="1"/>
</dbReference>
<dbReference type="GO" id="GO:0005737">
    <property type="term" value="C:cytoplasm"/>
    <property type="evidence" value="ECO:0007669"/>
    <property type="project" value="UniProtKB-SubCell"/>
</dbReference>
<feature type="binding site" evidence="14">
    <location>
        <position position="139"/>
    </location>
    <ligand>
        <name>ATP</name>
        <dbReference type="ChEBI" id="CHEBI:30616"/>
    </ligand>
</feature>
<evidence type="ECO:0000256" key="7">
    <source>
        <dbReference type="ARBA" id="ARBA00022694"/>
    </source>
</evidence>
<dbReference type="PANTHER" id="PTHR17490">
    <property type="entry name" value="SUA5"/>
    <property type="match status" value="1"/>
</dbReference>
<keyword evidence="10 13" id="KW-0067">ATP-binding</keyword>
<evidence type="ECO:0000256" key="10">
    <source>
        <dbReference type="ARBA" id="ARBA00022840"/>
    </source>
</evidence>
<keyword evidence="5 13" id="KW-0963">Cytoplasm</keyword>
<reference evidence="16 17" key="1">
    <citation type="submission" date="2016-10" db="EMBL/GenBank/DDBJ databases">
        <title>Silvanigrella aquatica sp. nov., isolated from a freshwater lake located in the Black Forest, Germany, description of Silvanigrellaceae fam. nov., Silvanigrellales ord. nov., reclassification of the order Bdellovibrionales in the class Oligoflexia, reclassification of the families Bacteriovoracaceae and Halobacteriovoraceae in the new order Bacteriovoracales ord. nov., and reclassification of the family Pseudobacteriovoracaceae in the order Oligoflexiales.</title>
        <authorList>
            <person name="Hahn M.W."/>
            <person name="Schmidt J."/>
            <person name="Koll U."/>
            <person name="Rohde M."/>
            <person name="Verbag S."/>
            <person name="Pitt A."/>
            <person name="Nakai R."/>
            <person name="Naganuma T."/>
            <person name="Lang E."/>
        </authorList>
    </citation>
    <scope>NUCLEOTIDE SEQUENCE [LARGE SCALE GENOMIC DNA]</scope>
    <source>
        <strain evidence="16 17">MWH-Nonnen-W8red</strain>
    </source>
</reference>
<dbReference type="GO" id="GO:0005524">
    <property type="term" value="F:ATP binding"/>
    <property type="evidence" value="ECO:0007669"/>
    <property type="project" value="UniProtKB-UniRule"/>
</dbReference>
<dbReference type="InterPro" id="IPR005145">
    <property type="entry name" value="Sua5_C"/>
</dbReference>
<evidence type="ECO:0000256" key="1">
    <source>
        <dbReference type="ARBA" id="ARBA00004496"/>
    </source>
</evidence>
<dbReference type="PIRSF" id="PIRSF004930">
    <property type="entry name" value="Tln_factor_SUA5"/>
    <property type="match status" value="1"/>
</dbReference>
<evidence type="ECO:0000313" key="17">
    <source>
        <dbReference type="Proteomes" id="UP000184731"/>
    </source>
</evidence>
<dbReference type="EC" id="2.7.7.87" evidence="3 13"/>
<keyword evidence="7 13" id="KW-0819">tRNA processing</keyword>
<name>A0A1L4D499_9BACT</name>
<comment type="similarity">
    <text evidence="2 13">Belongs to the SUA5 family.</text>
</comment>
<evidence type="ECO:0000256" key="2">
    <source>
        <dbReference type="ARBA" id="ARBA00007663"/>
    </source>
</evidence>
<dbReference type="InterPro" id="IPR050156">
    <property type="entry name" value="TC-AMP_synthase_SUA5"/>
</dbReference>
<dbReference type="Gene3D" id="3.90.870.10">
    <property type="entry name" value="DHBP synthase"/>
    <property type="match status" value="1"/>
</dbReference>
<dbReference type="EMBL" id="CP017834">
    <property type="protein sequence ID" value="APJ05019.1"/>
    <property type="molecule type" value="Genomic_DNA"/>
</dbReference>
<feature type="binding site" evidence="14">
    <location>
        <position position="179"/>
    </location>
    <ligand>
        <name>L-threonine</name>
        <dbReference type="ChEBI" id="CHEBI:57926"/>
    </ligand>
</feature>
<evidence type="ECO:0000256" key="13">
    <source>
        <dbReference type="PIRNR" id="PIRNR004930"/>
    </source>
</evidence>
<feature type="binding site" evidence="14">
    <location>
        <position position="28"/>
    </location>
    <ligand>
        <name>L-threonine</name>
        <dbReference type="ChEBI" id="CHEBI:57926"/>
    </ligand>
</feature>
<comment type="function">
    <text evidence="13">Required for the formation of a threonylcarbamoyl group on adenosine at position 37 (t(6)A37) in tRNAs that read codons beginning with adenine.</text>
</comment>
<keyword evidence="17" id="KW-1185">Reference proteome</keyword>
<feature type="domain" description="YrdC-like" evidence="15">
    <location>
        <begin position="6"/>
        <end position="198"/>
    </location>
</feature>
<dbReference type="GO" id="GO:0008033">
    <property type="term" value="P:tRNA processing"/>
    <property type="evidence" value="ECO:0007669"/>
    <property type="project" value="UniProtKB-KW"/>
</dbReference>
<keyword evidence="9 13" id="KW-0547">Nucleotide-binding</keyword>
<dbReference type="InterPro" id="IPR038385">
    <property type="entry name" value="Sua5/YwlC_C"/>
</dbReference>
<dbReference type="GO" id="GO:0003725">
    <property type="term" value="F:double-stranded RNA binding"/>
    <property type="evidence" value="ECO:0007669"/>
    <property type="project" value="UniProtKB-UniRule"/>
</dbReference>
<protein>
    <recommendedName>
        <fullName evidence="4 13">Threonylcarbamoyl-AMP synthase</fullName>
        <shortName evidence="13">TC-AMP synthase</shortName>
        <ecNumber evidence="3 13">2.7.7.87</ecNumber>
    </recommendedName>
    <alternativeName>
        <fullName evidence="11 13">L-threonylcarbamoyladenylate synthase</fullName>
    </alternativeName>
</protein>
<accession>A0A1L4D499</accession>
<dbReference type="Pfam" id="PF03481">
    <property type="entry name" value="Sua5_C"/>
    <property type="match status" value="1"/>
</dbReference>
<dbReference type="GO" id="GO:0000049">
    <property type="term" value="F:tRNA binding"/>
    <property type="evidence" value="ECO:0007669"/>
    <property type="project" value="TreeGrafter"/>
</dbReference>
<dbReference type="Gene3D" id="3.40.50.11030">
    <property type="entry name" value="Threonylcarbamoyl-AMP synthase, C-terminal domain"/>
    <property type="match status" value="1"/>
</dbReference>
<feature type="binding site" evidence="14">
    <location>
        <position position="117"/>
    </location>
    <ligand>
        <name>L-threonine</name>
        <dbReference type="ChEBI" id="CHEBI:57926"/>
    </ligand>
</feature>
<evidence type="ECO:0000256" key="3">
    <source>
        <dbReference type="ARBA" id="ARBA00012584"/>
    </source>
</evidence>
<evidence type="ECO:0000313" key="16">
    <source>
        <dbReference type="EMBL" id="APJ05019.1"/>
    </source>
</evidence>
<evidence type="ECO:0000256" key="12">
    <source>
        <dbReference type="ARBA" id="ARBA00048366"/>
    </source>
</evidence>
<evidence type="ECO:0000256" key="4">
    <source>
        <dbReference type="ARBA" id="ARBA00015492"/>
    </source>
</evidence>
<dbReference type="InterPro" id="IPR017945">
    <property type="entry name" value="DHBP_synth_RibB-like_a/b_dom"/>
</dbReference>
<feature type="binding site" evidence="14">
    <location>
        <position position="147"/>
    </location>
    <ligand>
        <name>ATP</name>
        <dbReference type="ChEBI" id="CHEBI:30616"/>
    </ligand>
</feature>
<dbReference type="Pfam" id="PF01300">
    <property type="entry name" value="Sua5_yciO_yrdC"/>
    <property type="match status" value="1"/>
</dbReference>
<dbReference type="PROSITE" id="PS51163">
    <property type="entry name" value="YRDC"/>
    <property type="match status" value="1"/>
</dbReference>
<dbReference type="STRING" id="1915309.AXG55_00010"/>
<dbReference type="InterPro" id="IPR006070">
    <property type="entry name" value="Sua5-like_dom"/>
</dbReference>
<feature type="binding site" evidence="14">
    <location>
        <position position="60"/>
    </location>
    <ligand>
        <name>L-threonine</name>
        <dbReference type="ChEBI" id="CHEBI:57926"/>
    </ligand>
</feature>
<evidence type="ECO:0000259" key="15">
    <source>
        <dbReference type="PROSITE" id="PS51163"/>
    </source>
</evidence>
<dbReference type="FunFam" id="3.90.870.10:FF:000009">
    <property type="entry name" value="Threonylcarbamoyl-AMP synthase, putative"/>
    <property type="match status" value="1"/>
</dbReference>
<dbReference type="AlphaFoldDB" id="A0A1L4D499"/>
<keyword evidence="8 13" id="KW-0548">Nucleotidyltransferase</keyword>
<evidence type="ECO:0000256" key="9">
    <source>
        <dbReference type="ARBA" id="ARBA00022741"/>
    </source>
</evidence>
<feature type="binding site" evidence="14">
    <location>
        <position position="246"/>
    </location>
    <ligand>
        <name>ATP</name>
        <dbReference type="ChEBI" id="CHEBI:30616"/>
    </ligand>
</feature>
<proteinExistence type="inferred from homology"/>
<dbReference type="KEGG" id="saqi:AXG55_00010"/>
<evidence type="ECO:0000256" key="6">
    <source>
        <dbReference type="ARBA" id="ARBA00022679"/>
    </source>
</evidence>
<dbReference type="NCBIfam" id="TIGR00057">
    <property type="entry name" value="L-threonylcarbamoyladenylate synthase"/>
    <property type="match status" value="1"/>
</dbReference>
<feature type="binding site" evidence="14">
    <location>
        <position position="137"/>
    </location>
    <ligand>
        <name>L-threonine</name>
        <dbReference type="ChEBI" id="CHEBI:57926"/>
    </ligand>
</feature>
<dbReference type="SUPFAM" id="SSF55821">
    <property type="entry name" value="YrdC/RibB"/>
    <property type="match status" value="1"/>
</dbReference>
<organism evidence="16 17">
    <name type="scientific">Silvanigrella aquatica</name>
    <dbReference type="NCBI Taxonomy" id="1915309"/>
    <lineage>
        <taxon>Bacteria</taxon>
        <taxon>Pseudomonadati</taxon>
        <taxon>Bdellovibrionota</taxon>
        <taxon>Oligoflexia</taxon>
        <taxon>Silvanigrellales</taxon>
        <taxon>Silvanigrellaceae</taxon>
        <taxon>Silvanigrella</taxon>
    </lineage>
</organism>
<comment type="subcellular location">
    <subcellularLocation>
        <location evidence="1 13">Cytoplasm</location>
    </subcellularLocation>
</comment>
<evidence type="ECO:0000256" key="11">
    <source>
        <dbReference type="ARBA" id="ARBA00029774"/>
    </source>
</evidence>
<gene>
    <name evidence="16" type="ORF">AXG55_00010</name>
</gene>
<keyword evidence="6 13" id="KW-0808">Transferase</keyword>
<sequence>MLSFSDESVSYCVKALLRGELVAFPTETVYGLGGNALDDKALEKIFHAKGRPKSDPLIVHINSMVQAESLTEMTSFQRQCFDILGEAFWPGPLTLIVNASKNISKLITAGGNAIALRIPIGEVAQSLLKQSQLPLAAPSANRFGHVSPTKAQHVLDDLGDYPNLFILDNNQSCDIGIESTVVKISEKKSLSILRPGAISSLQIKKVLQDKGVSVEVKIIKREIKISNIGEHLSSGMEAPGQLLTHYAPSLEAFIVQKKELIDKNSQLFSSDIFKDAVMIDFNASHKNLGKLFLKYFDLSESGNPQEASRNLFQFLREAESIKNAKYILLPNLMSENNEELNAIFDRIFRAASGKYVQIN</sequence>